<reference evidence="2 3" key="1">
    <citation type="submission" date="2024-09" db="EMBL/GenBank/DDBJ databases">
        <authorList>
            <person name="Lee S.D."/>
        </authorList>
    </citation>
    <scope>NUCLEOTIDE SEQUENCE [LARGE SCALE GENOMIC DNA]</scope>
    <source>
        <strain evidence="2 3">N8-3</strain>
    </source>
</reference>
<accession>A0ABV6VUU6</accession>
<organism evidence="2 3">
    <name type="scientific">Streptacidiphilus cavernicola</name>
    <dbReference type="NCBI Taxonomy" id="3342716"/>
    <lineage>
        <taxon>Bacteria</taxon>
        <taxon>Bacillati</taxon>
        <taxon>Actinomycetota</taxon>
        <taxon>Actinomycetes</taxon>
        <taxon>Kitasatosporales</taxon>
        <taxon>Streptomycetaceae</taxon>
        <taxon>Streptacidiphilus</taxon>
    </lineage>
</organism>
<evidence type="ECO:0000259" key="1">
    <source>
        <dbReference type="PROSITE" id="PS51186"/>
    </source>
</evidence>
<evidence type="ECO:0000313" key="2">
    <source>
        <dbReference type="EMBL" id="MFC1417514.1"/>
    </source>
</evidence>
<dbReference type="InterPro" id="IPR016181">
    <property type="entry name" value="Acyl_CoA_acyltransferase"/>
</dbReference>
<evidence type="ECO:0000313" key="3">
    <source>
        <dbReference type="Proteomes" id="UP001592531"/>
    </source>
</evidence>
<dbReference type="Gene3D" id="3.40.630.30">
    <property type="match status" value="1"/>
</dbReference>
<keyword evidence="3" id="KW-1185">Reference proteome</keyword>
<comment type="caution">
    <text evidence="2">The sequence shown here is derived from an EMBL/GenBank/DDBJ whole genome shotgun (WGS) entry which is preliminary data.</text>
</comment>
<dbReference type="InterPro" id="IPR000182">
    <property type="entry name" value="GNAT_dom"/>
</dbReference>
<sequence>MPWEITHDAALFHTATGDYLAADPLRCTILISVSERVRTQGPFVFDDVRPARFGWWREEPGGPVEGAFVHTPPHRPSLGPMSDAAARALALKWRSSGTEVDGVIGGTAAARTLASAWTARFGRWSVFRKQRLYRLDELVLPPMDDDAEPRLATMRDVFRVARWYSGFAVDIREQDGDYSAEAARRVGAGQIALWEVAGEPVAMAGFSAVMLGQGRVSPVYTPPELRGRGYAAGATAAASAALMTAGAKDVLLFTDLANPTSNALYQRLGYRAVDDWVTLDFQR</sequence>
<proteinExistence type="predicted"/>
<dbReference type="Pfam" id="PF00583">
    <property type="entry name" value="Acetyltransf_1"/>
    <property type="match status" value="1"/>
</dbReference>
<dbReference type="RefSeq" id="WP_380535676.1">
    <property type="nucleotide sequence ID" value="NZ_JBHFAB010000007.1"/>
</dbReference>
<dbReference type="PROSITE" id="PS51186">
    <property type="entry name" value="GNAT"/>
    <property type="match status" value="1"/>
</dbReference>
<protein>
    <submittedName>
        <fullName evidence="2">GNAT family N-acetyltransferase</fullName>
    </submittedName>
</protein>
<dbReference type="EMBL" id="JBHFAB010000007">
    <property type="protein sequence ID" value="MFC1417514.1"/>
    <property type="molecule type" value="Genomic_DNA"/>
</dbReference>
<feature type="domain" description="N-acetyltransferase" evidence="1">
    <location>
        <begin position="147"/>
        <end position="283"/>
    </location>
</feature>
<name>A0ABV6VUU6_9ACTN</name>
<gene>
    <name evidence="2" type="ORF">ACEZDE_12740</name>
</gene>
<dbReference type="SUPFAM" id="SSF55729">
    <property type="entry name" value="Acyl-CoA N-acyltransferases (Nat)"/>
    <property type="match status" value="1"/>
</dbReference>
<dbReference type="Proteomes" id="UP001592531">
    <property type="component" value="Unassembled WGS sequence"/>
</dbReference>